<evidence type="ECO:0000256" key="1">
    <source>
        <dbReference type="SAM" id="MobiDB-lite"/>
    </source>
</evidence>
<dbReference type="Proteomes" id="UP001642360">
    <property type="component" value="Unassembled WGS sequence"/>
</dbReference>
<dbReference type="AlphaFoldDB" id="A0ABC8QMB2"/>
<dbReference type="EMBL" id="CAUOFW020000181">
    <property type="protein sequence ID" value="CAK9133803.1"/>
    <property type="molecule type" value="Genomic_DNA"/>
</dbReference>
<evidence type="ECO:0000313" key="2">
    <source>
        <dbReference type="EMBL" id="CAK9133803.1"/>
    </source>
</evidence>
<organism evidence="2 3">
    <name type="scientific">Ilex paraguariensis</name>
    <name type="common">yerba mate</name>
    <dbReference type="NCBI Taxonomy" id="185542"/>
    <lineage>
        <taxon>Eukaryota</taxon>
        <taxon>Viridiplantae</taxon>
        <taxon>Streptophyta</taxon>
        <taxon>Embryophyta</taxon>
        <taxon>Tracheophyta</taxon>
        <taxon>Spermatophyta</taxon>
        <taxon>Magnoliopsida</taxon>
        <taxon>eudicotyledons</taxon>
        <taxon>Gunneridae</taxon>
        <taxon>Pentapetalae</taxon>
        <taxon>asterids</taxon>
        <taxon>campanulids</taxon>
        <taxon>Aquifoliales</taxon>
        <taxon>Aquifoliaceae</taxon>
        <taxon>Ilex</taxon>
    </lineage>
</organism>
<sequence length="114" mass="13369">MFHMDENSNFETQLQNSILVSFGQRERDDDDDVPAVSSTELWPVSPFRLDFEHSPFKLCLRLRNSTEKRERWKTQTEREREIEKEDWSEEVVGPRTIVTGAARNRVGAKNAQKS</sequence>
<feature type="compositionally biased region" description="Basic and acidic residues" evidence="1">
    <location>
        <begin position="69"/>
        <end position="85"/>
    </location>
</feature>
<accession>A0ABC8QMB2</accession>
<evidence type="ECO:0000313" key="3">
    <source>
        <dbReference type="Proteomes" id="UP001642360"/>
    </source>
</evidence>
<keyword evidence="3" id="KW-1185">Reference proteome</keyword>
<reference evidence="2 3" key="1">
    <citation type="submission" date="2024-02" db="EMBL/GenBank/DDBJ databases">
        <authorList>
            <person name="Vignale AGUSTIN F."/>
            <person name="Sosa J E."/>
            <person name="Modenutti C."/>
        </authorList>
    </citation>
    <scope>NUCLEOTIDE SEQUENCE [LARGE SCALE GENOMIC DNA]</scope>
</reference>
<name>A0ABC8QMB2_9AQUA</name>
<gene>
    <name evidence="2" type="ORF">ILEXP_LOCUS723</name>
</gene>
<feature type="region of interest" description="Disordered" evidence="1">
    <location>
        <begin position="69"/>
        <end position="89"/>
    </location>
</feature>
<protein>
    <submittedName>
        <fullName evidence="2">Uncharacterized protein</fullName>
    </submittedName>
</protein>
<proteinExistence type="predicted"/>
<comment type="caution">
    <text evidence="2">The sequence shown here is derived from an EMBL/GenBank/DDBJ whole genome shotgun (WGS) entry which is preliminary data.</text>
</comment>